<dbReference type="PANTHER" id="PTHR36135:SF1">
    <property type="entry name" value="FIBROUS SHEATH CABYR-BINDING PROTEIN"/>
    <property type="match status" value="1"/>
</dbReference>
<dbReference type="SUPFAM" id="SSF54106">
    <property type="entry name" value="LysM domain"/>
    <property type="match status" value="1"/>
</dbReference>
<name>A0A839A4X6_9LACT</name>
<dbReference type="Proteomes" id="UP000571018">
    <property type="component" value="Unassembled WGS sequence"/>
</dbReference>
<dbReference type="InterPro" id="IPR018392">
    <property type="entry name" value="LysM"/>
</dbReference>
<dbReference type="RefSeq" id="WP_218930990.1">
    <property type="nucleotide sequence ID" value="NZ_JACAOA010000012.1"/>
</dbReference>
<dbReference type="Pfam" id="PF01476">
    <property type="entry name" value="LysM"/>
    <property type="match status" value="1"/>
</dbReference>
<dbReference type="InterPro" id="IPR043375">
    <property type="entry name" value="FSCB"/>
</dbReference>
<evidence type="ECO:0000313" key="3">
    <source>
        <dbReference type="EMBL" id="MBA5729286.1"/>
    </source>
</evidence>
<dbReference type="InterPro" id="IPR036779">
    <property type="entry name" value="LysM_dom_sf"/>
</dbReference>
<dbReference type="CDD" id="cd00118">
    <property type="entry name" value="LysM"/>
    <property type="match status" value="1"/>
</dbReference>
<accession>A0A839A4X6</accession>
<dbReference type="PANTHER" id="PTHR36135">
    <property type="entry name" value="FIBROUS SHEATH CABYR-BINDING PROTEIN"/>
    <property type="match status" value="1"/>
</dbReference>
<dbReference type="PROSITE" id="PS51782">
    <property type="entry name" value="LYSM"/>
    <property type="match status" value="1"/>
</dbReference>
<dbReference type="Pfam" id="PF26571">
    <property type="entry name" value="VldE"/>
    <property type="match status" value="1"/>
</dbReference>
<dbReference type="SMART" id="SM00257">
    <property type="entry name" value="LysM"/>
    <property type="match status" value="1"/>
</dbReference>
<feature type="signal peptide" evidence="1">
    <location>
        <begin position="1"/>
        <end position="25"/>
    </location>
</feature>
<dbReference type="InterPro" id="IPR058593">
    <property type="entry name" value="ARB_07466-like_C"/>
</dbReference>
<sequence>MNFKKKLWLGSSILALMSHGPIAMAIDSDITWQARQLEEVLEEIVVTEENELSYTVKYGDTLSVISEAMNIESRYLAEINNIEDVDLIFPETVLTAQYDANDRASNLTVDAPNGDTLEVSIPVNLSDIPEVEEVASEAMPEAETETEVVEEVIVPEETVSETETESSAGGAAPSNTIIEEVPAWVEEEPAVEALVEEAPVETEVVEEAPVVEAAAYTEAPATEVPAETAPVYEEPVYEEPVYEEPVYGEVPVEEVPVEEVPVEEAPIEEAPIEAAPVEEVPVEAPVYEETTYETDLTVDENSQAWEPVEEETPVVDEPVYEEPVYEEPVYEEPVYEEPVYEEPVYEEPATDPAANPENVGLQPHAAAFKEEVAAIYGIDSFSLYRPGDAQDHGVGLAVDFMVPVGSQVGDDIANYSINNMAENDISYVIWEQQIYGDWNQQWTAMEDRGSITANHYDHVHVSFNPAY</sequence>
<keyword evidence="4" id="KW-1185">Reference proteome</keyword>
<proteinExistence type="predicted"/>
<feature type="chain" id="PRO_5032414927" evidence="1">
    <location>
        <begin position="26"/>
        <end position="467"/>
    </location>
</feature>
<dbReference type="AlphaFoldDB" id="A0A839A4X6"/>
<gene>
    <name evidence="3" type="ORF">HW423_05760</name>
</gene>
<reference evidence="3 4" key="1">
    <citation type="submission" date="2020-06" db="EMBL/GenBank/DDBJ databases">
        <title>Reclassification of Facklamia ignava, Facklamia soureckii and Facklami tabacinasalis as Falseniella iganva gen. nov., comb. nov., Hutsoniella ignava gen. nov., comb. nov., and Ruoffia tabacinasalis gen. nov., comb. nov and description of Ruoffia haltotolerans sp. nov., isolated from hypersaline Inland Sea of Qatar.</title>
        <authorList>
            <person name="Fotedar R."/>
            <person name="Sankaranarayanan K."/>
            <person name="Lawson P."/>
            <person name="Caldwell M."/>
            <person name="Zeyara A."/>
            <person name="Al Malki A."/>
            <person name="Ali M."/>
        </authorList>
    </citation>
    <scope>NUCLEOTIDE SEQUENCE [LARGE SCALE GENOMIC DNA]</scope>
    <source>
        <strain evidence="3 4">INB8</strain>
    </source>
</reference>
<protein>
    <submittedName>
        <fullName evidence="3">LysM peptidoglycan-binding domain-containing protein</fullName>
    </submittedName>
</protein>
<feature type="domain" description="LysM" evidence="2">
    <location>
        <begin position="52"/>
        <end position="96"/>
    </location>
</feature>
<organism evidence="3 4">
    <name type="scientific">Ruoffia halotolerans</name>
    <dbReference type="NCBI Taxonomy" id="2748684"/>
    <lineage>
        <taxon>Bacteria</taxon>
        <taxon>Bacillati</taxon>
        <taxon>Bacillota</taxon>
        <taxon>Bacilli</taxon>
        <taxon>Lactobacillales</taxon>
        <taxon>Aerococcaceae</taxon>
        <taxon>Ruoffia</taxon>
    </lineage>
</organism>
<evidence type="ECO:0000313" key="4">
    <source>
        <dbReference type="Proteomes" id="UP000571018"/>
    </source>
</evidence>
<keyword evidence="1" id="KW-0732">Signal</keyword>
<dbReference type="Gene3D" id="3.10.350.10">
    <property type="entry name" value="LysM domain"/>
    <property type="match status" value="1"/>
</dbReference>
<dbReference type="EMBL" id="JACAOA010000012">
    <property type="protein sequence ID" value="MBA5729286.1"/>
    <property type="molecule type" value="Genomic_DNA"/>
</dbReference>
<comment type="caution">
    <text evidence="3">The sequence shown here is derived from an EMBL/GenBank/DDBJ whole genome shotgun (WGS) entry which is preliminary data.</text>
</comment>
<evidence type="ECO:0000259" key="2">
    <source>
        <dbReference type="PROSITE" id="PS51782"/>
    </source>
</evidence>
<dbReference type="GO" id="GO:0033234">
    <property type="term" value="P:negative regulation of protein sumoylation"/>
    <property type="evidence" value="ECO:0007669"/>
    <property type="project" value="InterPro"/>
</dbReference>
<dbReference type="GO" id="GO:0005509">
    <property type="term" value="F:calcium ion binding"/>
    <property type="evidence" value="ECO:0007669"/>
    <property type="project" value="InterPro"/>
</dbReference>
<evidence type="ECO:0000256" key="1">
    <source>
        <dbReference type="SAM" id="SignalP"/>
    </source>
</evidence>